<dbReference type="SMART" id="SM00460">
    <property type="entry name" value="TGc"/>
    <property type="match status" value="1"/>
</dbReference>
<feature type="region of interest" description="Disordered" evidence="1">
    <location>
        <begin position="664"/>
        <end position="696"/>
    </location>
</feature>
<evidence type="ECO:0000256" key="1">
    <source>
        <dbReference type="SAM" id="MobiDB-lite"/>
    </source>
</evidence>
<reference evidence="4" key="1">
    <citation type="submission" date="2015-09" db="EMBL/GenBank/DDBJ databases">
        <authorList>
            <consortium name="Pathogen Informatics"/>
        </authorList>
    </citation>
    <scope>NUCLEOTIDE SEQUENCE</scope>
    <source>
        <strain evidence="4">2789STDY5834896</strain>
    </source>
</reference>
<dbReference type="EMBL" id="FMHG01000001">
    <property type="protein sequence ID" value="SCJ82396.1"/>
    <property type="molecule type" value="Genomic_DNA"/>
</dbReference>
<keyword evidence="2" id="KW-1133">Transmembrane helix</keyword>
<sequence>MAAKTTPLRGKEPPFIRQGAAVVPPPNRRWIDLLPAGLLGLAVAVLVAFCAGNMYDQPANTCLGAALLGGLLGLAVCLPRGRRWPRVLLSVLGWGAYFWLRRQQLAQGVTQLTGLALQEVGGAAVAAPGAVQSGEQVVALSMLFGLVGFWLTLYTCWRPSVWPAVLYTAAVLGPGLFFSYGAPSAALALLFCALGGLVALSASRRRAKKSGVGAGRAPLLGLRALALLLLCTGLVAALAPERVYQSPRVLSLRDGVKARLESLLLVEEEERAGNQAVSQGRLGRLDQLKASGRVDMTVHLPVSRYPLYLRAYTGSVYTGDSWEALSSSQTRAARRQLEEVFGSDHPQDLPQKLVTLRYRLGQPLPGSALMGATVTNLRADPAYAYLPYYTQFPQRDPAGKKTEFDLDSSLVIRQENWDTPYTLYYATAPDILSQEQPEAPLVAVQGQNSEVDRFLEQEQAYRRFVYQTYTQLPKEGTEQIRTDFTPAWAQQFETRDELIEAVCSYLRMSYSYTRSPGRMPAGSDFVSWFLYENQRGYCAHFASAAAVIFRACGVPARYVSGYVVPASRQETGSDPDHSEQAQEIFDCTSGEIQKVRSTQKQVLDSSAHAWCEIYVDGFGWVPVDATPGYSTWRQGGFSRLPETLAGEALIQRLPQEMIPEKLQLQPSSENNSAPSDDRPDQQQSQPDGATAAAGDSGHSSWVLPGWLRAVLTAVGGLLALAALYGACRWAVLFWRLGLTCRGPEAGRVQAVYELLLPALTAAGLCSGPHFDYQQYGRQLGEVFGEIEPDVWDAFWQVVLAAGFSQAAVSRADRVQVMATADRLLGLCLARMGRARRFWYRFVQCRPARLRRDHRRARGR</sequence>
<feature type="domain" description="Transglutaminase-like" evidence="3">
    <location>
        <begin position="530"/>
        <end position="627"/>
    </location>
</feature>
<feature type="transmembrane region" description="Helical" evidence="2">
    <location>
        <begin position="184"/>
        <end position="200"/>
    </location>
</feature>
<proteinExistence type="predicted"/>
<dbReference type="SUPFAM" id="SSF54001">
    <property type="entry name" value="Cysteine proteinases"/>
    <property type="match status" value="1"/>
</dbReference>
<evidence type="ECO:0000256" key="2">
    <source>
        <dbReference type="SAM" id="Phobius"/>
    </source>
</evidence>
<dbReference type="InterPro" id="IPR038765">
    <property type="entry name" value="Papain-like_cys_pep_sf"/>
</dbReference>
<feature type="transmembrane region" description="Helical" evidence="2">
    <location>
        <begin position="59"/>
        <end position="78"/>
    </location>
</feature>
<accession>A0A1C6JK12</accession>
<gene>
    <name evidence="4" type="ORF">SAMEA3545359_02277</name>
</gene>
<keyword evidence="2" id="KW-0472">Membrane</keyword>
<evidence type="ECO:0000259" key="3">
    <source>
        <dbReference type="SMART" id="SM00460"/>
    </source>
</evidence>
<name>A0A1C6JK12_9FIRM</name>
<dbReference type="PANTHER" id="PTHR42736:SF1">
    <property type="entry name" value="PROTEIN-GLUTAMINE GAMMA-GLUTAMYLTRANSFERASE"/>
    <property type="match status" value="1"/>
</dbReference>
<keyword evidence="2" id="KW-0812">Transmembrane</keyword>
<dbReference type="InterPro" id="IPR002931">
    <property type="entry name" value="Transglutaminase-like"/>
</dbReference>
<evidence type="ECO:0000313" key="4">
    <source>
        <dbReference type="EMBL" id="SCJ82396.1"/>
    </source>
</evidence>
<protein>
    <submittedName>
        <fullName evidence="4">Uncharacterized protein conserved in bacteria</fullName>
    </submittedName>
</protein>
<feature type="transmembrane region" description="Helical" evidence="2">
    <location>
        <begin position="706"/>
        <end position="726"/>
    </location>
</feature>
<dbReference type="PANTHER" id="PTHR42736">
    <property type="entry name" value="PROTEIN-GLUTAMINE GAMMA-GLUTAMYLTRANSFERASE"/>
    <property type="match status" value="1"/>
</dbReference>
<organism evidence="4">
    <name type="scientific">uncultured Anaerotruncus sp</name>
    <dbReference type="NCBI Taxonomy" id="905011"/>
    <lineage>
        <taxon>Bacteria</taxon>
        <taxon>Bacillati</taxon>
        <taxon>Bacillota</taxon>
        <taxon>Clostridia</taxon>
        <taxon>Eubacteriales</taxon>
        <taxon>Oscillospiraceae</taxon>
        <taxon>Anaerotruncus</taxon>
        <taxon>environmental samples</taxon>
    </lineage>
</organism>
<dbReference type="AlphaFoldDB" id="A0A1C6JK12"/>
<feature type="transmembrane region" description="Helical" evidence="2">
    <location>
        <begin position="33"/>
        <end position="52"/>
    </location>
</feature>
<dbReference type="InterPro" id="IPR052901">
    <property type="entry name" value="Bact_TGase-like"/>
</dbReference>
<feature type="transmembrane region" description="Helical" evidence="2">
    <location>
        <begin position="137"/>
        <end position="154"/>
    </location>
</feature>
<dbReference type="Pfam" id="PF01841">
    <property type="entry name" value="Transglut_core"/>
    <property type="match status" value="1"/>
</dbReference>
<feature type="transmembrane region" description="Helical" evidence="2">
    <location>
        <begin position="220"/>
        <end position="239"/>
    </location>
</feature>
<dbReference type="Gene3D" id="3.10.620.30">
    <property type="match status" value="1"/>
</dbReference>